<evidence type="ECO:0000313" key="3">
    <source>
        <dbReference type="Proteomes" id="UP000070394"/>
    </source>
</evidence>
<evidence type="ECO:0000313" key="2">
    <source>
        <dbReference type="EMBL" id="KXB53484.1"/>
    </source>
</evidence>
<dbReference type="InterPro" id="IPR003812">
    <property type="entry name" value="Fido"/>
</dbReference>
<dbReference type="InterPro" id="IPR040198">
    <property type="entry name" value="Fido_containing"/>
</dbReference>
<dbReference type="PROSITE" id="PS51459">
    <property type="entry name" value="FIDO"/>
    <property type="match status" value="1"/>
</dbReference>
<sequence>MINLLTQISEEVGRVGVLFEVKTNVRAKSLIIKKVHTLLLLEDCNLSPECIENIIRGEKIYKDYKESTLVKNLFDVYEMSVKLNPCSVNDMLFAYKMLLGSVDTVNYEFREDGKNDVDIFEMNSIPSRFVPGAIRDVFDWYKKSELHSLIKSAVLYFELEFLKPFKEYNGIMSRLWFDMLLCRWKDLFLLVSVHDNLIKRRDEYREVLYDACKIGECNRFVELMLETVYKALKNADIHNAGSKVAEPKSINKSYKNEDMDESVTVKATSSFTNKLLEVMGDEVLSTNEIMLRLGMTHKPTFRKNYLNPAIETGLVEMTLPGKPRSRHQRYKKIS</sequence>
<comment type="caution">
    <text evidence="2">The sequence shown here is derived from an EMBL/GenBank/DDBJ whole genome shotgun (WGS) entry which is preliminary data.</text>
</comment>
<accession>A0A133ZDI6</accession>
<protein>
    <recommendedName>
        <fullName evidence="1">Fido domain-containing protein</fullName>
    </recommendedName>
</protein>
<dbReference type="STRING" id="467210.HMPREF1866_02556"/>
<organism evidence="2 3">
    <name type="scientific">Lachnoanaerobaculum saburreum</name>
    <dbReference type="NCBI Taxonomy" id="467210"/>
    <lineage>
        <taxon>Bacteria</taxon>
        <taxon>Bacillati</taxon>
        <taxon>Bacillota</taxon>
        <taxon>Clostridia</taxon>
        <taxon>Lachnospirales</taxon>
        <taxon>Lachnospiraceae</taxon>
        <taxon>Lachnoanaerobaculum</taxon>
    </lineage>
</organism>
<keyword evidence="3" id="KW-1185">Reference proteome</keyword>
<dbReference type="InterPro" id="IPR049514">
    <property type="entry name" value="Fic-like_C"/>
</dbReference>
<dbReference type="SUPFAM" id="SSF140931">
    <property type="entry name" value="Fic-like"/>
    <property type="match status" value="1"/>
</dbReference>
<dbReference type="PATRIC" id="fig|467210.3.peg.2531"/>
<dbReference type="PANTHER" id="PTHR13504:SF38">
    <property type="entry name" value="FIDO DOMAIN-CONTAINING PROTEIN"/>
    <property type="match status" value="1"/>
</dbReference>
<dbReference type="AlphaFoldDB" id="A0A133ZDI6"/>
<dbReference type="InterPro" id="IPR036597">
    <property type="entry name" value="Fido-like_dom_sf"/>
</dbReference>
<dbReference type="Gene3D" id="1.10.3290.10">
    <property type="entry name" value="Fido-like domain"/>
    <property type="match status" value="1"/>
</dbReference>
<dbReference type="PANTHER" id="PTHR13504">
    <property type="entry name" value="FIDO DOMAIN-CONTAINING PROTEIN DDB_G0283145"/>
    <property type="match status" value="1"/>
</dbReference>
<gene>
    <name evidence="2" type="ORF">HMPREF1866_02556</name>
</gene>
<dbReference type="EMBL" id="LSDA01000140">
    <property type="protein sequence ID" value="KXB53484.1"/>
    <property type="molecule type" value="Genomic_DNA"/>
</dbReference>
<feature type="domain" description="Fido" evidence="1">
    <location>
        <begin position="86"/>
        <end position="226"/>
    </location>
</feature>
<proteinExistence type="predicted"/>
<evidence type="ECO:0000259" key="1">
    <source>
        <dbReference type="PROSITE" id="PS51459"/>
    </source>
</evidence>
<dbReference type="Pfam" id="PF21247">
    <property type="entry name" value="Fic-like_C"/>
    <property type="match status" value="1"/>
</dbReference>
<dbReference type="Pfam" id="PF02661">
    <property type="entry name" value="Fic"/>
    <property type="match status" value="1"/>
</dbReference>
<dbReference type="Proteomes" id="UP000070394">
    <property type="component" value="Unassembled WGS sequence"/>
</dbReference>
<dbReference type="OrthoDB" id="9813719at2"/>
<name>A0A133ZDI6_9FIRM</name>
<reference evidence="3" key="1">
    <citation type="submission" date="2016-01" db="EMBL/GenBank/DDBJ databases">
        <authorList>
            <person name="Mitreva M."/>
            <person name="Pepin K.H."/>
            <person name="Mihindukulasuriya K.A."/>
            <person name="Fulton R."/>
            <person name="Fronick C."/>
            <person name="O'Laughlin M."/>
            <person name="Miner T."/>
            <person name="Herter B."/>
            <person name="Rosa B.A."/>
            <person name="Cordes M."/>
            <person name="Tomlinson C."/>
            <person name="Wollam A."/>
            <person name="Palsikar V.B."/>
            <person name="Mardis E.R."/>
            <person name="Wilson R.K."/>
        </authorList>
    </citation>
    <scope>NUCLEOTIDE SEQUENCE [LARGE SCALE GENOMIC DNA]</scope>
    <source>
        <strain evidence="3">DNF00896</strain>
    </source>
</reference>